<dbReference type="EMBL" id="BDRX01000055">
    <property type="protein sequence ID" value="GBF94764.1"/>
    <property type="molecule type" value="Genomic_DNA"/>
</dbReference>
<dbReference type="InterPro" id="IPR011629">
    <property type="entry name" value="CobW-like_C"/>
</dbReference>
<feature type="compositionally biased region" description="Low complexity" evidence="6">
    <location>
        <begin position="300"/>
        <end position="313"/>
    </location>
</feature>
<keyword evidence="9" id="KW-1185">Reference proteome</keyword>
<feature type="compositionally biased region" description="Basic and acidic residues" evidence="6">
    <location>
        <begin position="241"/>
        <end position="299"/>
    </location>
</feature>
<protein>
    <recommendedName>
        <fullName evidence="7">CobW C-terminal domain-containing protein</fullName>
    </recommendedName>
</protein>
<dbReference type="Proteomes" id="UP000247498">
    <property type="component" value="Unassembled WGS sequence"/>
</dbReference>
<dbReference type="CDD" id="cd03112">
    <property type="entry name" value="CobW-like"/>
    <property type="match status" value="1"/>
</dbReference>
<dbReference type="Gene3D" id="3.40.50.300">
    <property type="entry name" value="P-loop containing nucleotide triphosphate hydrolases"/>
    <property type="match status" value="1"/>
</dbReference>
<comment type="catalytic activity">
    <reaction evidence="5">
        <text>GTP + H2O = GDP + phosphate + H(+)</text>
        <dbReference type="Rhea" id="RHEA:19669"/>
        <dbReference type="ChEBI" id="CHEBI:15377"/>
        <dbReference type="ChEBI" id="CHEBI:15378"/>
        <dbReference type="ChEBI" id="CHEBI:37565"/>
        <dbReference type="ChEBI" id="CHEBI:43474"/>
        <dbReference type="ChEBI" id="CHEBI:58189"/>
    </reaction>
    <physiologicalReaction direction="left-to-right" evidence="5">
        <dbReference type="Rhea" id="RHEA:19670"/>
    </physiologicalReaction>
</comment>
<evidence type="ECO:0000313" key="9">
    <source>
        <dbReference type="Proteomes" id="UP000247498"/>
    </source>
</evidence>
<dbReference type="GO" id="GO:0005737">
    <property type="term" value="C:cytoplasm"/>
    <property type="evidence" value="ECO:0007669"/>
    <property type="project" value="TreeGrafter"/>
</dbReference>
<evidence type="ECO:0000256" key="4">
    <source>
        <dbReference type="ARBA" id="ARBA00034320"/>
    </source>
</evidence>
<name>A0A2V0P4H1_9CHLO</name>
<keyword evidence="3" id="KW-0143">Chaperone</keyword>
<comment type="caution">
    <text evidence="8">The sequence shown here is derived from an EMBL/GenBank/DDBJ whole genome shotgun (WGS) entry which is preliminary data.</text>
</comment>
<dbReference type="GO" id="GO:0000166">
    <property type="term" value="F:nucleotide binding"/>
    <property type="evidence" value="ECO:0007669"/>
    <property type="project" value="UniProtKB-KW"/>
</dbReference>
<evidence type="ECO:0000256" key="3">
    <source>
        <dbReference type="ARBA" id="ARBA00023186"/>
    </source>
</evidence>
<comment type="similarity">
    <text evidence="4">Belongs to the SIMIBI class G3E GTPase family. ZNG1 subfamily.</text>
</comment>
<dbReference type="InParanoid" id="A0A2V0P4H1"/>
<evidence type="ECO:0000256" key="6">
    <source>
        <dbReference type="SAM" id="MobiDB-lite"/>
    </source>
</evidence>
<dbReference type="SUPFAM" id="SSF90002">
    <property type="entry name" value="Hypothetical protein YjiA, C-terminal domain"/>
    <property type="match status" value="1"/>
</dbReference>
<evidence type="ECO:0000256" key="5">
    <source>
        <dbReference type="ARBA" id="ARBA00049117"/>
    </source>
</evidence>
<dbReference type="InterPro" id="IPR051316">
    <property type="entry name" value="Zinc-reg_GTPase_activator"/>
</dbReference>
<evidence type="ECO:0000313" key="8">
    <source>
        <dbReference type="EMBL" id="GBF94764.1"/>
    </source>
</evidence>
<feature type="domain" description="CobW C-terminal" evidence="7">
    <location>
        <begin position="331"/>
        <end position="430"/>
    </location>
</feature>
<evidence type="ECO:0000259" key="7">
    <source>
        <dbReference type="SMART" id="SM00833"/>
    </source>
</evidence>
<sequence>MATSASERERVPITVVTGFLGAGKTTLINHILKENHGKRIAVIENEYGEVGIDDALVMESKEEIFEANNGCICCTVRGDLIRILNKLLKRRNKFDYIMIETTGLANPAPVIQTFFVDDDLKEATRLDAVVTVCDARHLLQHLDEEKPGDVVNEAVQQVAFADRILLNKTDLVTKADLSLVKRRIRAVNAGADITECSFAKVDLDRVLGIHAFSLDRLLLKDPDFLDDGSSDDEHRHHHGHDHAEGEQCEKCDHGPDHSHDHGHEHSHGDGHSHGHGEGHKHGAENGAENGHKHGAENGHGKAAAAGEGAAEAEAAPRRHHHHLDHKHDSRVTSVGIQSGGSCNMQRLNAWLSTLLKERGADLFRSKGILSIAGSPDRHVFQGVHMMLQFTSSAEGVGHPWGPDEERINKVVFIGKNLDRQELTEGFKACLEPAAA</sequence>
<dbReference type="PANTHER" id="PTHR13748:SF70">
    <property type="entry name" value="COBW_HYPB_UREG NUCLEOTIDE-BINDING DOMAIN-CONTAINING PROTEIN"/>
    <property type="match status" value="1"/>
</dbReference>
<dbReference type="Pfam" id="PF02492">
    <property type="entry name" value="cobW"/>
    <property type="match status" value="1"/>
</dbReference>
<dbReference type="InterPro" id="IPR027417">
    <property type="entry name" value="P-loop_NTPase"/>
</dbReference>
<proteinExistence type="inferred from homology"/>
<evidence type="ECO:0000256" key="1">
    <source>
        <dbReference type="ARBA" id="ARBA00022741"/>
    </source>
</evidence>
<accession>A0A2V0P4H1</accession>
<dbReference type="SMART" id="SM00833">
    <property type="entry name" value="CobW_C"/>
    <property type="match status" value="1"/>
</dbReference>
<dbReference type="InterPro" id="IPR002395">
    <property type="entry name" value="Kininogen"/>
</dbReference>
<dbReference type="InterPro" id="IPR003495">
    <property type="entry name" value="CobW/HypB/UreG_nucleotide-bd"/>
</dbReference>
<dbReference type="SUPFAM" id="SSF52540">
    <property type="entry name" value="P-loop containing nucleoside triphosphate hydrolases"/>
    <property type="match status" value="1"/>
</dbReference>
<dbReference type="AlphaFoldDB" id="A0A2V0P4H1"/>
<feature type="region of interest" description="Disordered" evidence="6">
    <location>
        <begin position="229"/>
        <end position="336"/>
    </location>
</feature>
<dbReference type="PRINTS" id="PR00334">
    <property type="entry name" value="KININOGEN"/>
</dbReference>
<organism evidence="8 9">
    <name type="scientific">Raphidocelis subcapitata</name>
    <dbReference type="NCBI Taxonomy" id="307507"/>
    <lineage>
        <taxon>Eukaryota</taxon>
        <taxon>Viridiplantae</taxon>
        <taxon>Chlorophyta</taxon>
        <taxon>core chlorophytes</taxon>
        <taxon>Chlorophyceae</taxon>
        <taxon>CS clade</taxon>
        <taxon>Sphaeropleales</taxon>
        <taxon>Selenastraceae</taxon>
        <taxon>Raphidocelis</taxon>
    </lineage>
</organism>
<dbReference type="OrthoDB" id="258627at2759"/>
<keyword evidence="2" id="KW-0378">Hydrolase</keyword>
<evidence type="ECO:0000256" key="2">
    <source>
        <dbReference type="ARBA" id="ARBA00022801"/>
    </source>
</evidence>
<dbReference type="Pfam" id="PF07683">
    <property type="entry name" value="CobW_C"/>
    <property type="match status" value="1"/>
</dbReference>
<dbReference type="GO" id="GO:0016787">
    <property type="term" value="F:hydrolase activity"/>
    <property type="evidence" value="ECO:0007669"/>
    <property type="project" value="UniProtKB-KW"/>
</dbReference>
<gene>
    <name evidence="8" type="ORF">Rsub_07647</name>
</gene>
<dbReference type="InterPro" id="IPR036627">
    <property type="entry name" value="CobW-likC_sf"/>
</dbReference>
<reference evidence="8 9" key="1">
    <citation type="journal article" date="2018" name="Sci. Rep.">
        <title>Raphidocelis subcapitata (=Pseudokirchneriella subcapitata) provides an insight into genome evolution and environmental adaptations in the Sphaeropleales.</title>
        <authorList>
            <person name="Suzuki S."/>
            <person name="Yamaguchi H."/>
            <person name="Nakajima N."/>
            <person name="Kawachi M."/>
        </authorList>
    </citation>
    <scope>NUCLEOTIDE SEQUENCE [LARGE SCALE GENOMIC DNA]</scope>
    <source>
        <strain evidence="8 9">NIES-35</strain>
    </source>
</reference>
<dbReference type="PANTHER" id="PTHR13748">
    <property type="entry name" value="COBW-RELATED"/>
    <property type="match status" value="1"/>
</dbReference>
<keyword evidence="1" id="KW-0547">Nucleotide-binding</keyword>
<dbReference type="STRING" id="307507.A0A2V0P4H1"/>
<dbReference type="Gene3D" id="3.30.1220.10">
    <property type="entry name" value="CobW-like, C-terminal domain"/>
    <property type="match status" value="1"/>
</dbReference>